<gene>
    <name evidence="1" type="ORF">Amon02_001166800</name>
</gene>
<proteinExistence type="predicted"/>
<protein>
    <submittedName>
        <fullName evidence="1">Unnamed protein product</fullName>
    </submittedName>
</protein>
<sequence length="216" mass="24113">MRMKIHQTPETVKGSEETPTPGNDYNLSPPAHVVPSIDSIMNHRTLSDYNSNMDTSSAHSSVSSSVPPCNVERVFSTQLEPQHYQQQPWYNTQEYEILPPNTYQTNTHANSNANANPTTEAPHFTSTNYPSNPLIPPNTTTFSCTGEPEHMNLYGGTNILQEAESLFNKNMEYLFGYWDSRYRVAGSSNREYGWLMDETIDDSDLGPAPAGGLNTD</sequence>
<organism evidence="1 2">
    <name type="scientific">Ambrosiozyma monospora</name>
    <name type="common">Yeast</name>
    <name type="synonym">Endomycopsis monosporus</name>
    <dbReference type="NCBI Taxonomy" id="43982"/>
    <lineage>
        <taxon>Eukaryota</taxon>
        <taxon>Fungi</taxon>
        <taxon>Dikarya</taxon>
        <taxon>Ascomycota</taxon>
        <taxon>Saccharomycotina</taxon>
        <taxon>Pichiomycetes</taxon>
        <taxon>Pichiales</taxon>
        <taxon>Pichiaceae</taxon>
        <taxon>Ambrosiozyma</taxon>
    </lineage>
</organism>
<evidence type="ECO:0000313" key="2">
    <source>
        <dbReference type="Proteomes" id="UP001165064"/>
    </source>
</evidence>
<dbReference type="EMBL" id="BSXS01012832">
    <property type="protein sequence ID" value="GMF03095.1"/>
    <property type="molecule type" value="Genomic_DNA"/>
</dbReference>
<keyword evidence="2" id="KW-1185">Reference proteome</keyword>
<name>A0ACB5U7G7_AMBMO</name>
<accession>A0ACB5U7G7</accession>
<dbReference type="Proteomes" id="UP001165064">
    <property type="component" value="Unassembled WGS sequence"/>
</dbReference>
<evidence type="ECO:0000313" key="1">
    <source>
        <dbReference type="EMBL" id="GMF03095.1"/>
    </source>
</evidence>
<reference evidence="1" key="1">
    <citation type="submission" date="2023-04" db="EMBL/GenBank/DDBJ databases">
        <title>Ambrosiozyma monospora NBRC 10751.</title>
        <authorList>
            <person name="Ichikawa N."/>
            <person name="Sato H."/>
            <person name="Tonouchi N."/>
        </authorList>
    </citation>
    <scope>NUCLEOTIDE SEQUENCE</scope>
    <source>
        <strain evidence="1">NBRC 10751</strain>
    </source>
</reference>
<comment type="caution">
    <text evidence="1">The sequence shown here is derived from an EMBL/GenBank/DDBJ whole genome shotgun (WGS) entry which is preliminary data.</text>
</comment>